<gene>
    <name evidence="1" type="ORF">O1611_g404</name>
</gene>
<accession>A0ACC2K0H1</accession>
<protein>
    <submittedName>
        <fullName evidence="1">Uncharacterized protein</fullName>
    </submittedName>
</protein>
<comment type="caution">
    <text evidence="1">The sequence shown here is derived from an EMBL/GenBank/DDBJ whole genome shotgun (WGS) entry which is preliminary data.</text>
</comment>
<dbReference type="EMBL" id="JAPUUL010000033">
    <property type="protein sequence ID" value="KAJ8133219.1"/>
    <property type="molecule type" value="Genomic_DNA"/>
</dbReference>
<dbReference type="Proteomes" id="UP001153332">
    <property type="component" value="Unassembled WGS sequence"/>
</dbReference>
<sequence length="1048" mass="114839">MYRPSRLFCLGLIYAAASQARECKCTPGESCWPSDSDWAAFNATIDGRLLKTKLPASVCYPGADYDSAACESVIAVWNYPPFHSSDPVSNFLPSWANNSCNPIYEDGTSTAGDTLAGSRGCTLGKYPPYSVNATTVEHVQAAVRFAKDRNLRLNVKNTGHNPKSLAFGSLSIWTHNMKSVEYVDSFEPTCTADATTTYQPLSGSQKAFTVGAGIQDGEIYHAAAELNLAVVGGGSSDVGLVGWSTGGGHGWLTSEFGMGADSIIQAEVVLPSGDLVVANECQHSDLFWALRGGGGGTFGVITKLTVKAHPMPRTTTWTFSVTKATDDTSAWWTLLARIHAELPALKAGGFQGYYSITGPPATPGLTFGGRFNIYNKPNGTMESLIKPVLSLLKEASDTATYSSSIAWYATWIEFFDAIDGEDNAAAPGGAATTSRLLPATSLTQNPEYLAEVLALISPEDDPTVGLLNTAISGCLIASTTPVDNALNPAWREATIHLNVAEVWRDSTPYTQTWVTTDLMTNVRGAALRSLAPDTGVYYNEADDFEPEWQKSIWGENYERLKAIKLKYDPGHLQWCRRCVGSESWFELEDGDTGIMLHISNMQSLRAFRNRGGQGMHPKYTASVSMFAPFEKERGIKLSRDSTTIPFRYAAYSVTKLAPHKSKPHQTDFIGMSVHDLGVAAEAASSLGGSGSTHPNPASGVGSSDKDSGPKNALRPLRPSQLSITPHITLSDGVSHFPRASNDNNSDTRKRSSWVTDLELMHHWSTVTCFTLPRGEELAHIWQVECVQLALSEEPFMHQILAISAFHMAYLRPSHRRMYLMLASQHYGDALPGLRTRFTYDVTPESSHSTFAAASLLIIGAFAALAVNDENEGDTSPNLQDMLNVFSLIRGLNEVLETWNHTVVQGRFADLFIDHDPSLPMIFLEAICEKLRNMRETIANDQQTPVISREITRFIDATKHSIHTTRSPELRLMMLWPMKTHPDFLALLEQRDEKAMAILAYYCAIVHEARSYAWYCERWGENVARDIQTPLSSLEAEAIAWPLAYIGLS</sequence>
<evidence type="ECO:0000313" key="1">
    <source>
        <dbReference type="EMBL" id="KAJ8133219.1"/>
    </source>
</evidence>
<keyword evidence="2" id="KW-1185">Reference proteome</keyword>
<evidence type="ECO:0000313" key="2">
    <source>
        <dbReference type="Proteomes" id="UP001153332"/>
    </source>
</evidence>
<organism evidence="1 2">
    <name type="scientific">Lasiodiplodia mahajangana</name>
    <dbReference type="NCBI Taxonomy" id="1108764"/>
    <lineage>
        <taxon>Eukaryota</taxon>
        <taxon>Fungi</taxon>
        <taxon>Dikarya</taxon>
        <taxon>Ascomycota</taxon>
        <taxon>Pezizomycotina</taxon>
        <taxon>Dothideomycetes</taxon>
        <taxon>Dothideomycetes incertae sedis</taxon>
        <taxon>Botryosphaeriales</taxon>
        <taxon>Botryosphaeriaceae</taxon>
        <taxon>Lasiodiplodia</taxon>
    </lineage>
</organism>
<reference evidence="1" key="1">
    <citation type="submission" date="2022-12" db="EMBL/GenBank/DDBJ databases">
        <title>Genome Sequence of Lasiodiplodia mahajangana.</title>
        <authorList>
            <person name="Buettner E."/>
        </authorList>
    </citation>
    <scope>NUCLEOTIDE SEQUENCE</scope>
    <source>
        <strain evidence="1">VT137</strain>
    </source>
</reference>
<proteinExistence type="predicted"/>
<name>A0ACC2K0H1_9PEZI</name>